<keyword evidence="2 5" id="KW-0067">ATP-binding</keyword>
<dbReference type="STRING" id="133381.A0A2T9Z8X6"/>
<dbReference type="PROSITE" id="PS50067">
    <property type="entry name" value="KINESIN_MOTOR_2"/>
    <property type="match status" value="1"/>
</dbReference>
<feature type="coiled-coil region" evidence="6">
    <location>
        <begin position="1562"/>
        <end position="1624"/>
    </location>
</feature>
<proteinExistence type="inferred from homology"/>
<comment type="similarity">
    <text evidence="5">Belongs to the TRAFAC class myosin-kinesin ATPase superfamily. Kinesin family.</text>
</comment>
<dbReference type="PANTHER" id="PTHR47968:SF75">
    <property type="entry name" value="CENTROMERE-ASSOCIATED PROTEIN E"/>
    <property type="match status" value="1"/>
</dbReference>
<dbReference type="Pfam" id="PF00225">
    <property type="entry name" value="Kinesin"/>
    <property type="match status" value="1"/>
</dbReference>
<dbReference type="GO" id="GO:0003777">
    <property type="term" value="F:microtubule motor activity"/>
    <property type="evidence" value="ECO:0007669"/>
    <property type="project" value="InterPro"/>
</dbReference>
<keyword evidence="10" id="KW-1185">Reference proteome</keyword>
<dbReference type="FunFam" id="3.40.850.10:FF:000170">
    <property type="entry name" value="Kinesin-like protein"/>
    <property type="match status" value="1"/>
</dbReference>
<evidence type="ECO:0000256" key="6">
    <source>
        <dbReference type="SAM" id="Coils"/>
    </source>
</evidence>
<dbReference type="InterPro" id="IPR027417">
    <property type="entry name" value="P-loop_NTPase"/>
</dbReference>
<feature type="coiled-coil region" evidence="6">
    <location>
        <begin position="1271"/>
        <end position="1362"/>
    </location>
</feature>
<keyword evidence="3 6" id="KW-0175">Coiled coil</keyword>
<evidence type="ECO:0000256" key="7">
    <source>
        <dbReference type="SAM" id="MobiDB-lite"/>
    </source>
</evidence>
<keyword evidence="1 5" id="KW-0547">Nucleotide-binding</keyword>
<dbReference type="GO" id="GO:0008017">
    <property type="term" value="F:microtubule binding"/>
    <property type="evidence" value="ECO:0007669"/>
    <property type="project" value="InterPro"/>
</dbReference>
<dbReference type="OrthoDB" id="3176171at2759"/>
<feature type="domain" description="Kinesin motor" evidence="8">
    <location>
        <begin position="4"/>
        <end position="352"/>
    </location>
</feature>
<evidence type="ECO:0000259" key="8">
    <source>
        <dbReference type="PROSITE" id="PS50067"/>
    </source>
</evidence>
<name>A0A2T9Z8X6_9FUNG</name>
<keyword evidence="4 5" id="KW-0505">Motor protein</keyword>
<evidence type="ECO:0000256" key="3">
    <source>
        <dbReference type="ARBA" id="ARBA00023054"/>
    </source>
</evidence>
<dbReference type="Proteomes" id="UP000245609">
    <property type="component" value="Unassembled WGS sequence"/>
</dbReference>
<evidence type="ECO:0000256" key="2">
    <source>
        <dbReference type="ARBA" id="ARBA00022840"/>
    </source>
</evidence>
<dbReference type="InterPro" id="IPR027640">
    <property type="entry name" value="Kinesin-like_fam"/>
</dbReference>
<dbReference type="GO" id="GO:0005524">
    <property type="term" value="F:ATP binding"/>
    <property type="evidence" value="ECO:0007669"/>
    <property type="project" value="UniProtKB-UniRule"/>
</dbReference>
<feature type="binding site" evidence="5">
    <location>
        <begin position="93"/>
        <end position="100"/>
    </location>
    <ligand>
        <name>ATP</name>
        <dbReference type="ChEBI" id="CHEBI:30616"/>
    </ligand>
</feature>
<feature type="coiled-coil region" evidence="6">
    <location>
        <begin position="656"/>
        <end position="690"/>
    </location>
</feature>
<feature type="coiled-coil region" evidence="6">
    <location>
        <begin position="451"/>
        <end position="626"/>
    </location>
</feature>
<feature type="region of interest" description="Disordered" evidence="7">
    <location>
        <begin position="1637"/>
        <end position="1657"/>
    </location>
</feature>
<feature type="coiled-coil region" evidence="6">
    <location>
        <begin position="367"/>
        <end position="401"/>
    </location>
</feature>
<dbReference type="SUPFAM" id="SSF52540">
    <property type="entry name" value="P-loop containing nucleoside triphosphate hydrolases"/>
    <property type="match status" value="1"/>
</dbReference>
<dbReference type="InterPro" id="IPR036961">
    <property type="entry name" value="Kinesin_motor_dom_sf"/>
</dbReference>
<feature type="coiled-coil region" evidence="6">
    <location>
        <begin position="1115"/>
        <end position="1238"/>
    </location>
</feature>
<gene>
    <name evidence="9" type="ORF">BB560_004568</name>
</gene>
<accession>A0A2T9Z8X6</accession>
<dbReference type="PRINTS" id="PR00380">
    <property type="entry name" value="KINESINHEAVY"/>
</dbReference>
<dbReference type="GO" id="GO:0007018">
    <property type="term" value="P:microtubule-based movement"/>
    <property type="evidence" value="ECO:0007669"/>
    <property type="project" value="InterPro"/>
</dbReference>
<feature type="region of interest" description="Disordered" evidence="7">
    <location>
        <begin position="1827"/>
        <end position="1941"/>
    </location>
</feature>
<protein>
    <recommendedName>
        <fullName evidence="8">Kinesin motor domain-containing protein</fullName>
    </recommendedName>
</protein>
<dbReference type="InterPro" id="IPR019821">
    <property type="entry name" value="Kinesin_motor_CS"/>
</dbReference>
<dbReference type="InterPro" id="IPR001752">
    <property type="entry name" value="Kinesin_motor_dom"/>
</dbReference>
<sequence>MKDNINVAIRVRPLSGNDGAKNFDTDQASISWDVNGNTISQKSLDSKGSQVLGYTFDKVFDHQVKTIDIYNDIVSGIVDSALDGFNGTVFAYGQTSSGKTHTMYGNQSETGIIQLAIHDIFEHINKFPKRRFIVRLSHYEIYNEIISDLLDPTKKNLKISETVKREVYVKDSTERTVFSANEVFDLLNKSQKNRHIESTNMNEKSSRSHTIVRIVIESSDHPYGNAEYKKRLSDSSIDDTSLSGTVKVASLNLVDLAGSERVGHTGAEGLRLKEGGHINKSLLALGTVIVKLSEGRVERGHIPYRDSKLTRILQSSLGGNSRTTIICTITLASQYFDETHSTLKFANRAMTITNQPEINEELRGDALIQKLKRVDFLEKELETAQNALQKSEELASQSKNLKIHINWLEKVKDRLDNENGMLKQDLAISKRLIESKKARKDMGSQTNSHVVVINYNDYESLQNELQEKEKEINKYKSQMLGMEKDINSLNQENDEIKGKLVFLAEYEIEISKLRQNILDLKNKHKNDVLEYENSKSLFAESVDSMKKELDQNINEMSTLKNEYSSSLIKLEESIKIKNLESTDLKEIIKNQEEKIKSLEKRNLEFREQTDQDMESLEKKYQSRLDEVNTKHAMELATLSQKASEMQICIDNSNKLIESKDVALVSLNQEMDELKSNNNKFKQEISLLNNAIIEKEDTNKDKFETLRLEYDKAESSKLTLIDEINSLKVKNEDLTDQMKILKEELQSANQAALEKITNLENTNIKLIQGHETSLAKLRKEYHDKCLEKDEQIASLHSEYKSQVSNFESVISNLNDVNSQLRSENEQHVKTINEENQSKMDYLTFLNKNLETDIKSLKEIELKMGYEIKELKAALTGRQKEITLLKQNYESEYISNQNNQKLFINSEKAISNLKNELAENSNLLEMKSNIIQRLEKILIDLEEKVKLLSEECEQIEVKYNSLKDEYVKDYIESDSLLEHLSKNISEMGKEYCDLKSHNEYCEAHINDLLDKNNKQKSEIFELSQTNDLETSTCSLLRSSLEELKLEFVESKEIIARITNEKSGLVEDLDQLRTSIHQMGYEFKLLQNNLNCLSETIIQKENLIETYQTTINDNFQQLNSLETELANVKTLVEVYKEENGALKSEKLSVAANYTSDLEKRDLEVSKLKEERDLNLQMVEQAKSMMEEIVNIKDSELDKLELELNKKIQELNQKNSELQSNIENILDEKDKMTQKYNEEIQDSFEKASSLQSEFNKLRESACLIDNEKTSLENTVQLFQNQLLEKQDVIKALENDLANKTEESKTLNEQIDLINSSINKLNDEHAQIISELKEGFTREIGEKNKACVSLEQEINSLNCTVTSLEKEIKTVMLLYTNYKSESDFRYSFFAEVSKNVFSSLQKELNKSEKQLNISKEEKNQYLQLENDFKNKRTLLESSLLNFGNTIKSILKSLEEPNLKLFTEIIGSLKQVLSETGSHEIEKTESFSETAFENDTKLLKAAFASTYAGLDVSENLNFEDSDKKKYLEFTNQYNIFTNSFLLQVKSICKAIKGILAKEIEQGKILLEVEDLKKVISTLTEENDEYKNLINSSKIKMSDLETLVSKIKAELETLKVQNSKLLQEKQNESRRKRVLIESKGALDEKEDAGLNPKDSNSEKTNQNNVQEILDQSLKVDESSKDTENEPQIPLKRVKKPVLQVSTKMPLKGILKKPKYDITPEIQIEKNAILEGEPIKVRCRRRVGSSEEIDNHPEQEKTVENRNISKIKVSHAKLLVNATDSIDNSVDPDSNTPAPNVGNKEHLKSFLLNQTDIYPSNPNATIYQSKSTVPDVLQPVPRKRRRRYIPPSEMEIQNTGTLIDLEKAQKKKTKISPQTSNEPAPSAIPVSLGRPISESSNKSLQKGQGQGQVQTSENPSELGGLRSGFFKPSYTRRKRLPESDKYSPECSQQ</sequence>
<dbReference type="Gene3D" id="1.10.287.1490">
    <property type="match status" value="1"/>
</dbReference>
<evidence type="ECO:0000256" key="1">
    <source>
        <dbReference type="ARBA" id="ARBA00022741"/>
    </source>
</evidence>
<comment type="caution">
    <text evidence="9">The sequence shown here is derived from an EMBL/GenBank/DDBJ whole genome shotgun (WGS) entry which is preliminary data.</text>
</comment>
<dbReference type="PANTHER" id="PTHR47968">
    <property type="entry name" value="CENTROMERE PROTEIN E"/>
    <property type="match status" value="1"/>
</dbReference>
<feature type="coiled-coil region" evidence="6">
    <location>
        <begin position="716"/>
        <end position="761"/>
    </location>
</feature>
<evidence type="ECO:0000256" key="5">
    <source>
        <dbReference type="PROSITE-ProRule" id="PRU00283"/>
    </source>
</evidence>
<feature type="coiled-coil region" evidence="6">
    <location>
        <begin position="922"/>
        <end position="963"/>
    </location>
</feature>
<feature type="coiled-coil region" evidence="6">
    <location>
        <begin position="1392"/>
        <end position="1419"/>
    </location>
</feature>
<evidence type="ECO:0000313" key="9">
    <source>
        <dbReference type="EMBL" id="PVV01030.1"/>
    </source>
</evidence>
<evidence type="ECO:0000256" key="4">
    <source>
        <dbReference type="ARBA" id="ARBA00023175"/>
    </source>
</evidence>
<reference evidence="9 10" key="1">
    <citation type="journal article" date="2018" name="MBio">
        <title>Comparative Genomics Reveals the Core Gene Toolbox for the Fungus-Insect Symbiosis.</title>
        <authorList>
            <person name="Wang Y."/>
            <person name="Stata M."/>
            <person name="Wang W."/>
            <person name="Stajich J.E."/>
            <person name="White M.M."/>
            <person name="Moncalvo J.M."/>
        </authorList>
    </citation>
    <scope>NUCLEOTIDE SEQUENCE [LARGE SCALE GENOMIC DNA]</scope>
    <source>
        <strain evidence="9 10">SC-DP-2</strain>
    </source>
</reference>
<dbReference type="Gene3D" id="3.40.850.10">
    <property type="entry name" value="Kinesin motor domain"/>
    <property type="match status" value="1"/>
</dbReference>
<dbReference type="EMBL" id="MBFS01001431">
    <property type="protein sequence ID" value="PVV01030.1"/>
    <property type="molecule type" value="Genomic_DNA"/>
</dbReference>
<dbReference type="PROSITE" id="PS00411">
    <property type="entry name" value="KINESIN_MOTOR_1"/>
    <property type="match status" value="1"/>
</dbReference>
<feature type="compositionally biased region" description="Polar residues" evidence="7">
    <location>
        <begin position="1885"/>
        <end position="1907"/>
    </location>
</feature>
<organism evidence="9 10">
    <name type="scientific">Smittium megazygosporum</name>
    <dbReference type="NCBI Taxonomy" id="133381"/>
    <lineage>
        <taxon>Eukaryota</taxon>
        <taxon>Fungi</taxon>
        <taxon>Fungi incertae sedis</taxon>
        <taxon>Zoopagomycota</taxon>
        <taxon>Kickxellomycotina</taxon>
        <taxon>Harpellomycetes</taxon>
        <taxon>Harpellales</taxon>
        <taxon>Legeriomycetaceae</taxon>
        <taxon>Smittium</taxon>
    </lineage>
</organism>
<dbReference type="SMART" id="SM00129">
    <property type="entry name" value="KISc"/>
    <property type="match status" value="1"/>
</dbReference>
<evidence type="ECO:0000313" key="10">
    <source>
        <dbReference type="Proteomes" id="UP000245609"/>
    </source>
</evidence>